<feature type="transmembrane region" description="Helical" evidence="3">
    <location>
        <begin position="449"/>
        <end position="469"/>
    </location>
</feature>
<evidence type="ECO:0000256" key="2">
    <source>
        <dbReference type="ARBA" id="ARBA00022679"/>
    </source>
</evidence>
<keyword evidence="8" id="KW-1185">Reference proteome</keyword>
<keyword evidence="3" id="KW-1133">Transmembrane helix</keyword>
<keyword evidence="2" id="KW-0808">Transferase</keyword>
<dbReference type="SMART" id="SM01068">
    <property type="entry name" value="CBM_X"/>
    <property type="match status" value="2"/>
</dbReference>
<evidence type="ECO:0000259" key="5">
    <source>
        <dbReference type="Pfam" id="PF10091"/>
    </source>
</evidence>
<reference evidence="8" key="1">
    <citation type="journal article" date="2019" name="Int. J. Syst. Evol. Microbiol.">
        <title>The Global Catalogue of Microorganisms (GCM) 10K type strain sequencing project: providing services to taxonomists for standard genome sequencing and annotation.</title>
        <authorList>
            <consortium name="The Broad Institute Genomics Platform"/>
            <consortium name="The Broad Institute Genome Sequencing Center for Infectious Disease"/>
            <person name="Wu L."/>
            <person name="Ma J."/>
        </authorList>
    </citation>
    <scope>NUCLEOTIDE SEQUENCE [LARGE SCALE GENOMIC DNA]</scope>
    <source>
        <strain evidence="8">CCUG 39402</strain>
    </source>
</reference>
<dbReference type="InterPro" id="IPR010383">
    <property type="entry name" value="Glyco_hydrolase_94_b-supersand"/>
</dbReference>
<dbReference type="EMBL" id="JBHSRS010000015">
    <property type="protein sequence ID" value="MFC6280937.1"/>
    <property type="molecule type" value="Genomic_DNA"/>
</dbReference>
<dbReference type="InterPro" id="IPR008928">
    <property type="entry name" value="6-hairpin_glycosidase_sf"/>
</dbReference>
<keyword evidence="7" id="KW-0378">Hydrolase</keyword>
<dbReference type="Gene3D" id="1.50.10.10">
    <property type="match status" value="1"/>
</dbReference>
<dbReference type="Pfam" id="PF17167">
    <property type="entry name" value="Glyco_hydro_94"/>
    <property type="match status" value="1"/>
</dbReference>
<dbReference type="InterPro" id="IPR037018">
    <property type="entry name" value="GH65_N"/>
</dbReference>
<feature type="domain" description="Glycoamylase-like" evidence="5">
    <location>
        <begin position="1306"/>
        <end position="1505"/>
    </location>
</feature>
<dbReference type="SUPFAM" id="SSF48208">
    <property type="entry name" value="Six-hairpin glycosidases"/>
    <property type="match status" value="1"/>
</dbReference>
<sequence>MHSVLHFAFQRSAQGPWSDTAPVREELFGIERLEQHARSLAAAQQVSANPPRVPSLHSRLRGNATELLRAYRAGAAEVAAGRRVVPAAEWLLDNYHVVEAQVREIRTDLPPGYYRQLPKLADGPLAGYPRVFGLAWAFVAHTDSHFDPAVLRRFIAAYQEVQPLDISELWAVAITLRIVLVENLRRLADQITAGRAARADAQRLADHLLEPGGAYAALDQDISTRASGPVSELFAAQLAKRLRDQDPRTTPALQWLDERLRSQGTDADQAILHAQQRQGASNVSVRNVITSMRLMSDIDWADLFESTSLVDARLRAASAFAEMDFPTRNRYRTAIEQLARGSLLSELAIVEQALALAAAKARPALRVQDAGTADTVVDPGHYLIAEGRGKLEQAIGFRPPLAVRIDRFNVRLGLGGYMAAILVLAAMLLGLAFWAVFATGASAAVPSGLLAALALAAFLPATEVATALVQRAVASRSGATSLPALALADGVPANLRTLVVVPTLLSSEAELLSHIESLEVHHLAGAGGDLSFALLSDGLDADTEVLDGDAHLIGIAQETIAALNQRHGPAPGGKRFYLLHRRRRFNASENRWMGWERKRGKLHELNRLLRGATDTSFMPLDGGAADNAQQPDILAGVRYVITLDADTRLPRDAALRLIGKMAHPLNRARWSDVEQRVTGGYAILQPRVTPALPLGREGSLYQRLSSGPGGMDLYAAAVSDVYQDLFGEGSYTGKGIYDVDAFEAALAGRIPENTMLSHDLFEGVFARAGLASDVEVVEEFPARYDVAARRQHRWTRGDWQLLPWVLGRRHSGAAVPPVGRWKMIDNLRRSLLAPTSLLALALCAWLPWPQSLQAMGLLVLALAVPAFLPSLAGLGPPRAGIGLGSHLRLLASDLRMAALQAAWALTLLPDQAWRALDAITRTLTRLYATHRHLLEWTTAAQSAARPRPGVAGFYAQMAGGVLLAVALAVSVGVFSPAAWPMALFLLALWLAAPALAWRASRRPPLVPSGAPQLADALALRRTARRTWRFFETFVTPAEHMLPPDNFQEDPKPVVAHRTSPTNVGLYLLSAVAARDFGWAGALQTCERLEATFATLQTLERFRGHFYNWYDTRTTRVLAPAYVSSVDSGNLAGHLIALANACEEWMGAPLPADWTEGASDALALARESASAKPAAQGLQGQRLQTLLDDIDAGLQGPADLFLPVLQRLTDKAVEEARALTPTAQAESDDLLFWTETLRQRVEQQTRDATAFAAATHPLDARWQALARQARALALGMDFAFLLDPERKLLSIGYAAVENVLDANCYDLLASEARLASLFAIAKGDVPTRHWFRLGRSAIPVGHGSALVSWSGSMFEYLMPSLVMRAPAGSLLEQTNRLIVQHQVAYGRLMGVPWGISESAYNARDLEFTYQYSNFGVPGLGLKRGLAEDLVIAPYATGLATMVDAGLAQLNFERLRQLGALGHHGFYEALDFTRARLPDGSQVAILRNYMAHHQGMTLVAIANTLQGARMRERFHREPMIQACELLLQERTPRLVPVAHARAEEVPSGAADPHGGLHAVRRMDPSATAAPSTHLLSNGRYAVMLTAAGTGYSRWRDLAVTRWREDATRDDWGAYVYLRDTDSGRVWSAAAQPLGVTADSHEVVFAEDHATFTRHDGSLTTTMEVLVSAEADGEVRRVTVVNTGRKAREVELTSYAEVVLAPAAADDAHPAFAKLFVQTEYLPEFGALIATRRPCTPDEPPVWAAHFAVVEGIAIGPAQYESDRARFLGRGRTAATAQAMADGAALSGTAGTVLDPVFSVRHRVRIAPGRMARLAFWTLVAPTREALLDLVDQHHDRSAFERARTLAWTQAQVQLRHIGIEADEAADFQRLAAPILYADARFRTPAEAITRGAGPQSGLWRHAVSGDLPIVLLRIDDIEDIAQVRQLLRAHEYWRMKGLSVDLVIVNERASSYVQDLQTAIETAVRRSQSRPRLDGEAMARGVVHTLRADLMDTSARALLQSAARVVLLARRGDIARQIARLPQAALTASPALEAAAQPPSSALPRRAQGMDTARLEFFNGLGGFDQGGREYVTVLADGQTTPAPWINVIANPGFGFQVSVDGSASTWAGNSRENQLTPWSNDPVTDPTGEAFFVRDEASGQLWSPTAQPIRDGGTYVARHGHGYSRFTHEAHGIALELLQFVPLDDPVKVSRLTVRNRSTQTRRLSVTAYSEWVLGTSRAACAPFVLTEVDAASGVLLARNPWSTAFPGRVAFADLAGRQSAWTADRTEFLGRHGSLAAPAALRSRTLLSGAVGAGLDPCAAQQCSLVLRPGESVDMVALLGQCGSAQESLALAGRWREADLDIELQRVQDHWDDLLGAVQVRTPDRAMDILLNGWLLYQTLACRIWARSAFYQASGAYGFRDQLQDGMALTFARPEETRRHLLRAAGRQFVEGDVQHWWLPHSGQGVRTRISDDRVWLAFAAASYVAVSGDAAMLDEPIAFLEGPALQAGEHDAFFQPMPAGTSATLFEHCARALDQSIALTGELGLPLMGTGDWNDGMNRMGQEGRGQSVWLGWLLVRTLALFGPLAETRDPARAARWRAHAQSVTAALEREAWDGAWYRRATFDDGTWLGTRDNEECRIDSIAQSWAVLSGAADPGRAHAAMDSLRTHLLMPEPRLALLFAPPFAHTPRDPGYIKGYPPGLRENGGQYSHAAMWAILALTQLRTDPQAGAHAHALFALVNPINHARTPQEAARYRVEPYVVAADVYSVPPHEGRGGWTWYTGAAGWMHRAGVEGILGIRREGEVLVIDPCIPAEWPGFEAEIILGAARYAIQIESPGMRCAGISSAVLDGMTLTSDGGALRVPLTPGEHRLVVTL</sequence>
<dbReference type="SUPFAM" id="SSF74650">
    <property type="entry name" value="Galactose mutarotase-like"/>
    <property type="match status" value="2"/>
</dbReference>
<evidence type="ECO:0000259" key="6">
    <source>
        <dbReference type="Pfam" id="PF17167"/>
    </source>
</evidence>
<dbReference type="Gene3D" id="2.70.98.40">
    <property type="entry name" value="Glycoside hydrolase, family 65, N-terminal domain"/>
    <property type="match status" value="2"/>
</dbReference>
<proteinExistence type="predicted"/>
<accession>A0ABW1TW31</accession>
<gene>
    <name evidence="7" type="ORF">ACFQND_06800</name>
</gene>
<keyword evidence="3" id="KW-0472">Membrane</keyword>
<feature type="transmembrane region" description="Helical" evidence="3">
    <location>
        <begin position="953"/>
        <end position="974"/>
    </location>
</feature>
<evidence type="ECO:0000256" key="3">
    <source>
        <dbReference type="SAM" id="Phobius"/>
    </source>
</evidence>
<dbReference type="InterPro" id="IPR011013">
    <property type="entry name" value="Gal_mutarotase_sf_dom"/>
</dbReference>
<dbReference type="CDD" id="cd11753">
    <property type="entry name" value="GH94N_ChvB_NdvB_2_like"/>
    <property type="match status" value="1"/>
</dbReference>
<keyword evidence="3" id="KW-0812">Transmembrane</keyword>
<evidence type="ECO:0000313" key="7">
    <source>
        <dbReference type="EMBL" id="MFC6280937.1"/>
    </source>
</evidence>
<dbReference type="Gene3D" id="1.50.10.140">
    <property type="match status" value="2"/>
</dbReference>
<dbReference type="RefSeq" id="WP_343499475.1">
    <property type="nucleotide sequence ID" value="NZ_JBHSRS010000015.1"/>
</dbReference>
<evidence type="ECO:0000259" key="4">
    <source>
        <dbReference type="Pfam" id="PF06165"/>
    </source>
</evidence>
<dbReference type="Pfam" id="PF06165">
    <property type="entry name" value="GH94_b-supersand"/>
    <property type="match status" value="2"/>
</dbReference>
<comment type="caution">
    <text evidence="7">The sequence shown here is derived from an EMBL/GenBank/DDBJ whole genome shotgun (WGS) entry which is preliminary data.</text>
</comment>
<dbReference type="Proteomes" id="UP001596270">
    <property type="component" value="Unassembled WGS sequence"/>
</dbReference>
<dbReference type="CDD" id="cd11756">
    <property type="entry name" value="GH94N_ChvB_NdvB_1_like"/>
    <property type="match status" value="1"/>
</dbReference>
<keyword evidence="1" id="KW-0328">Glycosyltransferase</keyword>
<dbReference type="InterPro" id="IPR052047">
    <property type="entry name" value="GH94_Enzymes"/>
</dbReference>
<name>A0ABW1TW31_9BURK</name>
<evidence type="ECO:0000256" key="1">
    <source>
        <dbReference type="ARBA" id="ARBA00022676"/>
    </source>
</evidence>
<dbReference type="InterPro" id="IPR037824">
    <property type="entry name" value="GH94N_2_NdvB"/>
</dbReference>
<dbReference type="InterPro" id="IPR019282">
    <property type="entry name" value="Glycoamylase-like_cons_dom"/>
</dbReference>
<dbReference type="PANTHER" id="PTHR37469">
    <property type="entry name" value="CELLOBIONIC ACID PHOSPHORYLASE-RELATED"/>
    <property type="match status" value="1"/>
</dbReference>
<dbReference type="InterPro" id="IPR033432">
    <property type="entry name" value="GH94_catalytic"/>
</dbReference>
<feature type="domain" description="Glycosyl hydrolase 94 supersandwich" evidence="4">
    <location>
        <begin position="1558"/>
        <end position="1833"/>
    </location>
</feature>
<dbReference type="InterPro" id="IPR012341">
    <property type="entry name" value="6hp_glycosidase-like_sf"/>
</dbReference>
<feature type="transmembrane region" description="Helical" evidence="3">
    <location>
        <begin position="981"/>
        <end position="999"/>
    </location>
</feature>
<feature type="transmembrane region" description="Helical" evidence="3">
    <location>
        <begin position="414"/>
        <end position="437"/>
    </location>
</feature>
<dbReference type="Pfam" id="PF10091">
    <property type="entry name" value="Glycoamylase"/>
    <property type="match status" value="1"/>
</dbReference>
<organism evidence="7 8">
    <name type="scientific">Polaromonas aquatica</name>
    <dbReference type="NCBI Taxonomy" id="332657"/>
    <lineage>
        <taxon>Bacteria</taxon>
        <taxon>Pseudomonadati</taxon>
        <taxon>Pseudomonadota</taxon>
        <taxon>Betaproteobacteria</taxon>
        <taxon>Burkholderiales</taxon>
        <taxon>Comamonadaceae</taxon>
        <taxon>Polaromonas</taxon>
    </lineage>
</organism>
<dbReference type="PANTHER" id="PTHR37469:SF2">
    <property type="entry name" value="CELLOBIONIC ACID PHOSPHORYLASE"/>
    <property type="match status" value="1"/>
</dbReference>
<feature type="domain" description="Glycosyl hydrolase 94 supersandwich" evidence="4">
    <location>
        <begin position="2067"/>
        <end position="2337"/>
    </location>
</feature>
<dbReference type="InterPro" id="IPR037820">
    <property type="entry name" value="GH94N_NdvB"/>
</dbReference>
<dbReference type="GO" id="GO:0016787">
    <property type="term" value="F:hydrolase activity"/>
    <property type="evidence" value="ECO:0007669"/>
    <property type="project" value="UniProtKB-KW"/>
</dbReference>
<protein>
    <submittedName>
        <fullName evidence="7">GH36-type glycosyl hydrolase domain-containing protein</fullName>
    </submittedName>
</protein>
<feature type="domain" description="Glycosyl hydrolase 94 catalytic" evidence="6">
    <location>
        <begin position="2350"/>
        <end position="2778"/>
    </location>
</feature>
<dbReference type="Gene3D" id="2.60.420.10">
    <property type="entry name" value="Maltose phosphorylase, domain 3"/>
    <property type="match status" value="1"/>
</dbReference>
<evidence type="ECO:0000313" key="8">
    <source>
        <dbReference type="Proteomes" id="UP001596270"/>
    </source>
</evidence>